<dbReference type="EMBL" id="BRPB01000200">
    <property type="protein sequence ID" value="GLA56009.1"/>
    <property type="molecule type" value="Genomic_DNA"/>
</dbReference>
<dbReference type="Pfam" id="PF05191">
    <property type="entry name" value="ADK_lid"/>
    <property type="match status" value="1"/>
</dbReference>
<keyword evidence="4 5" id="KW-0418">Kinase</keyword>
<evidence type="ECO:0000256" key="2">
    <source>
        <dbReference type="ARBA" id="ARBA00022679"/>
    </source>
</evidence>
<sequence>FVPDGFPSNLAEVKNLEEILKTRKQPLSNVIELDTDDELSESRISGRLVHLASGRTYDDEHCLPRDSMQDDVTGEPLIRLPDDRPEAARARLAEYRAHIVPVAEHFKRMGIWRQVDGRRKPDKVWQDILGGLNH</sequence>
<dbReference type="InterPro" id="IPR000850">
    <property type="entry name" value="Adenylat/UMP-CMP_kin"/>
</dbReference>
<dbReference type="SUPFAM" id="SSF52540">
    <property type="entry name" value="P-loop containing nucleoside triphosphate hydrolases"/>
    <property type="match status" value="1"/>
</dbReference>
<evidence type="ECO:0000256" key="4">
    <source>
        <dbReference type="ARBA" id="ARBA00022777"/>
    </source>
</evidence>
<evidence type="ECO:0000313" key="8">
    <source>
        <dbReference type="EMBL" id="GLA56009.1"/>
    </source>
</evidence>
<evidence type="ECO:0000256" key="3">
    <source>
        <dbReference type="ARBA" id="ARBA00022741"/>
    </source>
</evidence>
<accession>A0A9W6ACX5</accession>
<dbReference type="InterPro" id="IPR027417">
    <property type="entry name" value="P-loop_NTPase"/>
</dbReference>
<proteinExistence type="inferred from homology"/>
<dbReference type="GO" id="GO:0005524">
    <property type="term" value="F:ATP binding"/>
    <property type="evidence" value="ECO:0007669"/>
    <property type="project" value="InterPro"/>
</dbReference>
<protein>
    <submittedName>
        <fullName evidence="8">Adenylate kinase</fullName>
    </submittedName>
</protein>
<gene>
    <name evidence="8" type="ORF">AnigIFM63604_003950</name>
</gene>
<dbReference type="AlphaFoldDB" id="A0A9W6ACX5"/>
<keyword evidence="2 5" id="KW-0808">Transferase</keyword>
<evidence type="ECO:0000313" key="9">
    <source>
        <dbReference type="Proteomes" id="UP001144191"/>
    </source>
</evidence>
<reference evidence="8" key="1">
    <citation type="submission" date="2022-07" db="EMBL/GenBank/DDBJ databases">
        <title>Taxonomy of Aspergillus series Nigri: significant species reduction supported by multi-species coalescent approaches.</title>
        <authorList>
            <person name="Bian C."/>
            <person name="Kusuya Y."/>
            <person name="Sklenar F."/>
            <person name="D'hooge E."/>
            <person name="Yaguchi T."/>
            <person name="Takahashi H."/>
            <person name="Hubka V."/>
        </authorList>
    </citation>
    <scope>NUCLEOTIDE SEQUENCE</scope>
    <source>
        <strain evidence="8">IFM 63604</strain>
    </source>
</reference>
<evidence type="ECO:0000259" key="7">
    <source>
        <dbReference type="Pfam" id="PF05191"/>
    </source>
</evidence>
<dbReference type="InterPro" id="IPR007862">
    <property type="entry name" value="Adenylate_kinase_lid-dom"/>
</dbReference>
<organism evidence="8 9">
    <name type="scientific">Aspergillus niger</name>
    <dbReference type="NCBI Taxonomy" id="5061"/>
    <lineage>
        <taxon>Eukaryota</taxon>
        <taxon>Fungi</taxon>
        <taxon>Dikarya</taxon>
        <taxon>Ascomycota</taxon>
        <taxon>Pezizomycotina</taxon>
        <taxon>Eurotiomycetes</taxon>
        <taxon>Eurotiomycetidae</taxon>
        <taxon>Eurotiales</taxon>
        <taxon>Aspergillaceae</taxon>
        <taxon>Aspergillus</taxon>
        <taxon>Aspergillus subgen. Circumdati</taxon>
    </lineage>
</organism>
<evidence type="ECO:0000256" key="1">
    <source>
        <dbReference type="ARBA" id="ARBA00007220"/>
    </source>
</evidence>
<dbReference type="PRINTS" id="PR00094">
    <property type="entry name" value="ADENYLTKNASE"/>
</dbReference>
<comment type="caution">
    <text evidence="8">The sequence shown here is derived from an EMBL/GenBank/DDBJ whole genome shotgun (WGS) entry which is preliminary data.</text>
</comment>
<feature type="region of interest" description="Disordered" evidence="6">
    <location>
        <begin position="60"/>
        <end position="80"/>
    </location>
</feature>
<feature type="non-terminal residue" evidence="8">
    <location>
        <position position="1"/>
    </location>
</feature>
<evidence type="ECO:0000256" key="5">
    <source>
        <dbReference type="RuleBase" id="RU003330"/>
    </source>
</evidence>
<dbReference type="Gene3D" id="3.40.50.300">
    <property type="entry name" value="P-loop containing nucleotide triphosphate hydrolases"/>
    <property type="match status" value="1"/>
</dbReference>
<comment type="similarity">
    <text evidence="1 5">Belongs to the adenylate kinase family.</text>
</comment>
<keyword evidence="3" id="KW-0547">Nucleotide-binding</keyword>
<evidence type="ECO:0000256" key="6">
    <source>
        <dbReference type="SAM" id="MobiDB-lite"/>
    </source>
</evidence>
<dbReference type="GO" id="GO:0004017">
    <property type="term" value="F:AMP kinase activity"/>
    <property type="evidence" value="ECO:0007669"/>
    <property type="project" value="InterPro"/>
</dbReference>
<dbReference type="Proteomes" id="UP001144191">
    <property type="component" value="Unassembled WGS sequence"/>
</dbReference>
<dbReference type="SUPFAM" id="SSF57774">
    <property type="entry name" value="Microbial and mitochondrial ADK, insert 'zinc finger' domain"/>
    <property type="match status" value="1"/>
</dbReference>
<feature type="domain" description="Adenylate kinase active site lid" evidence="7">
    <location>
        <begin position="47"/>
        <end position="82"/>
    </location>
</feature>
<dbReference type="PANTHER" id="PTHR23359">
    <property type="entry name" value="NUCLEOTIDE KINASE"/>
    <property type="match status" value="1"/>
</dbReference>
<name>A0A9W6ACX5_ASPNG</name>
<dbReference type="Pfam" id="PF00406">
    <property type="entry name" value="ADK"/>
    <property type="match status" value="1"/>
</dbReference>
<dbReference type="InterPro" id="IPR036193">
    <property type="entry name" value="ADK_active_lid_dom_sf"/>
</dbReference>